<sequence>MAKTKKSGLAVDSPGFFTDLPINKSHLAEHFGVARSTVWQWHRLAYFRVPGFKEAYPKKADGGIDKTAPLSPFQAWVMSLIGRLFKLYGTEERVKMYVQNNPDDFSIYTFKSAAKNVWK</sequence>
<name>A0A2S6CZT0_9CYAN</name>
<dbReference type="AlphaFoldDB" id="A0A2S6CZT0"/>
<dbReference type="Proteomes" id="UP000239589">
    <property type="component" value="Unassembled WGS sequence"/>
</dbReference>
<dbReference type="RefSeq" id="WP_104385981.1">
    <property type="nucleotide sequence ID" value="NZ_PGEM01000003.1"/>
</dbReference>
<dbReference type="EMBL" id="PGEM01000003">
    <property type="protein sequence ID" value="PPJ65265.1"/>
    <property type="molecule type" value="Genomic_DNA"/>
</dbReference>
<organism evidence="1 2">
    <name type="scientific">Cuspidothrix issatschenkoi CHARLIE-1</name>
    <dbReference type="NCBI Taxonomy" id="2052836"/>
    <lineage>
        <taxon>Bacteria</taxon>
        <taxon>Bacillati</taxon>
        <taxon>Cyanobacteriota</taxon>
        <taxon>Cyanophyceae</taxon>
        <taxon>Nostocales</taxon>
        <taxon>Aphanizomenonaceae</taxon>
        <taxon>Cuspidothrix</taxon>
    </lineage>
</organism>
<evidence type="ECO:0000313" key="2">
    <source>
        <dbReference type="Proteomes" id="UP000239589"/>
    </source>
</evidence>
<accession>A0A2S6CZT0</accession>
<evidence type="ECO:0000313" key="1">
    <source>
        <dbReference type="EMBL" id="PPJ65265.1"/>
    </source>
</evidence>
<reference evidence="1 2" key="1">
    <citation type="submission" date="2018-02" db="EMBL/GenBank/DDBJ databases">
        <title>Discovery of a pederin family compound in a non-symbiotic bloom-forming cyanobacterium.</title>
        <authorList>
            <person name="Kust A."/>
            <person name="Mares J."/>
            <person name="Jokela J."/>
            <person name="Urajova P."/>
            <person name="Hajek J."/>
            <person name="Saurav K."/>
            <person name="Voracova K."/>
            <person name="Fewer D.P."/>
            <person name="Haapaniemi E."/>
            <person name="Permi P."/>
            <person name="Rehakova K."/>
            <person name="Sivonen K."/>
            <person name="Hrouzek P."/>
        </authorList>
    </citation>
    <scope>NUCLEOTIDE SEQUENCE [LARGE SCALE GENOMIC DNA]</scope>
    <source>
        <strain evidence="1 2">CHARLIE-1</strain>
    </source>
</reference>
<protein>
    <submittedName>
        <fullName evidence="1">Uncharacterized protein</fullName>
    </submittedName>
</protein>
<keyword evidence="2" id="KW-1185">Reference proteome</keyword>
<dbReference type="OrthoDB" id="487989at2"/>
<comment type="caution">
    <text evidence="1">The sequence shown here is derived from an EMBL/GenBank/DDBJ whole genome shotgun (WGS) entry which is preliminary data.</text>
</comment>
<gene>
    <name evidence="1" type="ORF">CUN59_00420</name>
</gene>
<proteinExistence type="predicted"/>